<organism evidence="2 3">
    <name type="scientific">Actinopolyspora saharensis</name>
    <dbReference type="NCBI Taxonomy" id="995062"/>
    <lineage>
        <taxon>Bacteria</taxon>
        <taxon>Bacillati</taxon>
        <taxon>Actinomycetota</taxon>
        <taxon>Actinomycetes</taxon>
        <taxon>Actinopolysporales</taxon>
        <taxon>Actinopolysporaceae</taxon>
        <taxon>Actinopolyspora</taxon>
    </lineage>
</organism>
<evidence type="ECO:0000256" key="1">
    <source>
        <dbReference type="SAM" id="MobiDB-lite"/>
    </source>
</evidence>
<proteinExistence type="predicted"/>
<keyword evidence="3" id="KW-1185">Reference proteome</keyword>
<dbReference type="EMBL" id="FNKO01000002">
    <property type="protein sequence ID" value="SDR07449.1"/>
    <property type="molecule type" value="Genomic_DNA"/>
</dbReference>
<protein>
    <submittedName>
        <fullName evidence="2">Uncharacterized protein</fullName>
    </submittedName>
</protein>
<accession>A0A1H1G2Z9</accession>
<feature type="region of interest" description="Disordered" evidence="1">
    <location>
        <begin position="1"/>
        <end position="22"/>
    </location>
</feature>
<dbReference type="AlphaFoldDB" id="A0A1H1G2Z9"/>
<reference evidence="3" key="1">
    <citation type="submission" date="2016-10" db="EMBL/GenBank/DDBJ databases">
        <authorList>
            <person name="Varghese N."/>
            <person name="Submissions S."/>
        </authorList>
    </citation>
    <scope>NUCLEOTIDE SEQUENCE [LARGE SCALE GENOMIC DNA]</scope>
    <source>
        <strain evidence="3">DSM 45459</strain>
    </source>
</reference>
<gene>
    <name evidence="2" type="ORF">SAMN04489718_3385</name>
</gene>
<dbReference type="STRING" id="995062.SAMN04489718_3385"/>
<sequence>MVLSSEFSSHEQKAEANGDEENDVRLIPIPRLEWSLATEPVPSADEATSPASVRCGWVHTAPEGHVLELFRRLDGSAGRLPVPWWLRALERGEIATRAEGFEFEDAVHSLLSKRRGWIFVPWSTAGEIGYWEYTPSDRPPMTVPTTVTLTDQHPGWLNILPAQVDSGRTIPVPEPGLDGLSELLPRIESW</sequence>
<name>A0A1H1G2Z9_9ACTN</name>
<evidence type="ECO:0000313" key="2">
    <source>
        <dbReference type="EMBL" id="SDR07449.1"/>
    </source>
</evidence>
<dbReference type="Proteomes" id="UP000199301">
    <property type="component" value="Unassembled WGS sequence"/>
</dbReference>
<evidence type="ECO:0000313" key="3">
    <source>
        <dbReference type="Proteomes" id="UP000199301"/>
    </source>
</evidence>